<dbReference type="InterPro" id="IPR000182">
    <property type="entry name" value="GNAT_dom"/>
</dbReference>
<dbReference type="Proteomes" id="UP000611640">
    <property type="component" value="Chromosome"/>
</dbReference>
<name>A0A7R7DVW0_9ACTN</name>
<dbReference type="PROSITE" id="PS51186">
    <property type="entry name" value="GNAT"/>
    <property type="match status" value="1"/>
</dbReference>
<dbReference type="KEGG" id="atl:Athai_63380"/>
<accession>A0A7R7DVW0</accession>
<evidence type="ECO:0000313" key="2">
    <source>
        <dbReference type="EMBL" id="BCJ38835.1"/>
    </source>
</evidence>
<evidence type="ECO:0000313" key="3">
    <source>
        <dbReference type="Proteomes" id="UP000611640"/>
    </source>
</evidence>
<dbReference type="PANTHER" id="PTHR43415:SF3">
    <property type="entry name" value="GNAT-FAMILY ACETYLTRANSFERASE"/>
    <property type="match status" value="1"/>
</dbReference>
<dbReference type="Gene3D" id="3.40.630.30">
    <property type="match status" value="1"/>
</dbReference>
<sequence>MGVGIGEDPLAGRLVRLRAVSEADLPTLARWWVDPAVATFQDGGPVHPKPAAKVIEILRSWSTNESLDVGLAVTTLDGELAGHAALHEIRPKDRVGTYGIMIGPEFQNRGLGTDTTQVMLRYGFTELNLRRIQLLVFGYNERAIAAYRKAGFREEGRRREATFRGGRYHDEVIMGVLRREWSEPD</sequence>
<dbReference type="GO" id="GO:0016747">
    <property type="term" value="F:acyltransferase activity, transferring groups other than amino-acyl groups"/>
    <property type="evidence" value="ECO:0007669"/>
    <property type="project" value="InterPro"/>
</dbReference>
<dbReference type="Pfam" id="PF13302">
    <property type="entry name" value="Acetyltransf_3"/>
    <property type="match status" value="1"/>
</dbReference>
<feature type="domain" description="N-acetyltransferase" evidence="1">
    <location>
        <begin position="15"/>
        <end position="179"/>
    </location>
</feature>
<dbReference type="SUPFAM" id="SSF55729">
    <property type="entry name" value="Acyl-CoA N-acyltransferases (Nat)"/>
    <property type="match status" value="1"/>
</dbReference>
<reference evidence="2 3" key="1">
    <citation type="submission" date="2020-08" db="EMBL/GenBank/DDBJ databases">
        <title>Whole genome shotgun sequence of Actinocatenispora thailandica NBRC 105041.</title>
        <authorList>
            <person name="Komaki H."/>
            <person name="Tamura T."/>
        </authorList>
    </citation>
    <scope>NUCLEOTIDE SEQUENCE [LARGE SCALE GENOMIC DNA]</scope>
    <source>
        <strain evidence="2 3">NBRC 105041</strain>
    </source>
</reference>
<evidence type="ECO:0000259" key="1">
    <source>
        <dbReference type="PROSITE" id="PS51186"/>
    </source>
</evidence>
<protein>
    <submittedName>
        <fullName evidence="2">N-acetyltransferase</fullName>
    </submittedName>
</protein>
<keyword evidence="3" id="KW-1185">Reference proteome</keyword>
<gene>
    <name evidence="2" type="ORF">Athai_63380</name>
</gene>
<dbReference type="PANTHER" id="PTHR43415">
    <property type="entry name" value="SPERMIDINE N(1)-ACETYLTRANSFERASE"/>
    <property type="match status" value="1"/>
</dbReference>
<dbReference type="AlphaFoldDB" id="A0A7R7DVW0"/>
<dbReference type="InterPro" id="IPR016181">
    <property type="entry name" value="Acyl_CoA_acyltransferase"/>
</dbReference>
<dbReference type="EMBL" id="AP023355">
    <property type="protein sequence ID" value="BCJ38835.1"/>
    <property type="molecule type" value="Genomic_DNA"/>
</dbReference>
<dbReference type="RefSeq" id="WP_203964810.1">
    <property type="nucleotide sequence ID" value="NZ_AP023355.1"/>
</dbReference>
<proteinExistence type="predicted"/>
<organism evidence="2 3">
    <name type="scientific">Actinocatenispora thailandica</name>
    <dbReference type="NCBI Taxonomy" id="227318"/>
    <lineage>
        <taxon>Bacteria</taxon>
        <taxon>Bacillati</taxon>
        <taxon>Actinomycetota</taxon>
        <taxon>Actinomycetes</taxon>
        <taxon>Micromonosporales</taxon>
        <taxon>Micromonosporaceae</taxon>
        <taxon>Actinocatenispora</taxon>
    </lineage>
</organism>